<proteinExistence type="predicted"/>
<dbReference type="AlphaFoldDB" id="A0A839HT45"/>
<name>A0A839HT45_9BURK</name>
<dbReference type="RefSeq" id="WP_182664644.1">
    <property type="nucleotide sequence ID" value="NZ_JACIVI010000004.1"/>
</dbReference>
<reference evidence="2 3" key="1">
    <citation type="submission" date="2020-08" db="EMBL/GenBank/DDBJ databases">
        <title>Aquariorum lacteus gen. nov., sp. nov., a new member of the family Comamonadaceae, isolated from freshwater aquarium.</title>
        <authorList>
            <person name="Chun S.-J."/>
        </authorList>
    </citation>
    <scope>NUCLEOTIDE SEQUENCE [LARGE SCALE GENOMIC DNA]</scope>
    <source>
        <strain evidence="2 3">SJAQ100</strain>
    </source>
</reference>
<dbReference type="Gene3D" id="3.30.70.100">
    <property type="match status" value="1"/>
</dbReference>
<protein>
    <submittedName>
        <fullName evidence="2">BLUF domain-containing protein</fullName>
    </submittedName>
</protein>
<accession>A0A839HT45</accession>
<organism evidence="2 3">
    <name type="scientific">Aquariibacter albus</name>
    <dbReference type="NCBI Taxonomy" id="2759899"/>
    <lineage>
        <taxon>Bacteria</taxon>
        <taxon>Pseudomonadati</taxon>
        <taxon>Pseudomonadota</taxon>
        <taxon>Betaproteobacteria</taxon>
        <taxon>Burkholderiales</taxon>
        <taxon>Sphaerotilaceae</taxon>
        <taxon>Aquariibacter</taxon>
    </lineage>
</organism>
<dbReference type="SUPFAM" id="SSF54975">
    <property type="entry name" value="Acylphosphatase/BLUF domain-like"/>
    <property type="match status" value="1"/>
</dbReference>
<keyword evidence="3" id="KW-1185">Reference proteome</keyword>
<evidence type="ECO:0000259" key="1">
    <source>
        <dbReference type="PROSITE" id="PS50925"/>
    </source>
</evidence>
<dbReference type="InterPro" id="IPR036046">
    <property type="entry name" value="Acylphosphatase-like_dom_sf"/>
</dbReference>
<dbReference type="Proteomes" id="UP000586093">
    <property type="component" value="Unassembled WGS sequence"/>
</dbReference>
<dbReference type="Pfam" id="PF04940">
    <property type="entry name" value="BLUF"/>
    <property type="match status" value="1"/>
</dbReference>
<dbReference type="SMART" id="SM01034">
    <property type="entry name" value="BLUF"/>
    <property type="match status" value="1"/>
</dbReference>
<dbReference type="PROSITE" id="PS50925">
    <property type="entry name" value="BLUF"/>
    <property type="match status" value="1"/>
</dbReference>
<dbReference type="GO" id="GO:0071949">
    <property type="term" value="F:FAD binding"/>
    <property type="evidence" value="ECO:0007669"/>
    <property type="project" value="InterPro"/>
</dbReference>
<evidence type="ECO:0000313" key="2">
    <source>
        <dbReference type="EMBL" id="MBB1162569.1"/>
    </source>
</evidence>
<sequence>MLVRLLYASRATEAVSPALIDAVLAASRQHNPALGITGILCWGGDIFMQVIEGGRDTVNALYAAIVRDPRHRDVVLLHYEEVSERRFAGWTMGQVNLAKINPSILLKYSEKPQLDPYSVSGKVSMALLEELIATASIIGRAG</sequence>
<feature type="domain" description="BLUF" evidence="1">
    <location>
        <begin position="2"/>
        <end position="93"/>
    </location>
</feature>
<comment type="caution">
    <text evidence="2">The sequence shown here is derived from an EMBL/GenBank/DDBJ whole genome shotgun (WGS) entry which is preliminary data.</text>
</comment>
<dbReference type="GO" id="GO:0009882">
    <property type="term" value="F:blue light photoreceptor activity"/>
    <property type="evidence" value="ECO:0007669"/>
    <property type="project" value="InterPro"/>
</dbReference>
<gene>
    <name evidence="2" type="ORF">H4F90_11330</name>
</gene>
<dbReference type="EMBL" id="JACIVI010000004">
    <property type="protein sequence ID" value="MBB1162569.1"/>
    <property type="molecule type" value="Genomic_DNA"/>
</dbReference>
<evidence type="ECO:0000313" key="3">
    <source>
        <dbReference type="Proteomes" id="UP000586093"/>
    </source>
</evidence>
<dbReference type="InterPro" id="IPR007024">
    <property type="entry name" value="BLUF_domain"/>
</dbReference>